<evidence type="ECO:0000259" key="5">
    <source>
        <dbReference type="PROSITE" id="PS50931"/>
    </source>
</evidence>
<dbReference type="PROSITE" id="PS50931">
    <property type="entry name" value="HTH_LYSR"/>
    <property type="match status" value="1"/>
</dbReference>
<dbReference type="GO" id="GO:0003700">
    <property type="term" value="F:DNA-binding transcription factor activity"/>
    <property type="evidence" value="ECO:0007669"/>
    <property type="project" value="InterPro"/>
</dbReference>
<evidence type="ECO:0000256" key="4">
    <source>
        <dbReference type="ARBA" id="ARBA00023163"/>
    </source>
</evidence>
<sequence length="306" mass="34776">MNIKLLEHFVSVYEHRNLTKAAGAIGVTQSNISKSIQKLESQLAVLLFDRHTRDVAPTPAGKALYRDALDCISAMQTLVSHARFFSHGEKGIINIGCGPLIHELLLKPLIHEIISRDADIQIHASTGRFEDLKHGLDNHSYDCLLYDVGELHTLHDPQTYEVIPLLQAPVYVVANHDHPIHQQTPVLDYLFQHKWVLPPIPQRYIRHLPPQFQTFLLNSNKPDFEVTDLPQALELAEQNGLITIAVGDLHRDEWQQRSLTAIELPFSISSDIGLWRMRSRQLTPSLGEMIKMLKTLKSSKRPNKRS</sequence>
<dbReference type="GO" id="GO:0005829">
    <property type="term" value="C:cytosol"/>
    <property type="evidence" value="ECO:0007669"/>
    <property type="project" value="TreeGrafter"/>
</dbReference>
<dbReference type="EMBL" id="CP003837">
    <property type="protein sequence ID" value="AGH47113.1"/>
    <property type="molecule type" value="Genomic_DNA"/>
</dbReference>
<dbReference type="Gene3D" id="3.40.190.290">
    <property type="match status" value="1"/>
</dbReference>
<protein>
    <recommendedName>
        <fullName evidence="5">HTH lysR-type domain-containing protein</fullName>
    </recommendedName>
</protein>
<evidence type="ECO:0000313" key="7">
    <source>
        <dbReference type="Proteomes" id="UP000011864"/>
    </source>
</evidence>
<keyword evidence="2" id="KW-0805">Transcription regulation</keyword>
<dbReference type="SUPFAM" id="SSF53850">
    <property type="entry name" value="Periplasmic binding protein-like II"/>
    <property type="match status" value="1"/>
</dbReference>
<dbReference type="KEGG" id="gps:C427_5014"/>
<organism evidence="6 7">
    <name type="scientific">Paraglaciecola psychrophila 170</name>
    <dbReference type="NCBI Taxonomy" id="1129794"/>
    <lineage>
        <taxon>Bacteria</taxon>
        <taxon>Pseudomonadati</taxon>
        <taxon>Pseudomonadota</taxon>
        <taxon>Gammaproteobacteria</taxon>
        <taxon>Alteromonadales</taxon>
        <taxon>Alteromonadaceae</taxon>
        <taxon>Paraglaciecola</taxon>
    </lineage>
</organism>
<proteinExistence type="inferred from homology"/>
<dbReference type="STRING" id="1129794.C427_5014"/>
<keyword evidence="4" id="KW-0804">Transcription</keyword>
<dbReference type="InterPro" id="IPR050950">
    <property type="entry name" value="HTH-type_LysR_regulators"/>
</dbReference>
<dbReference type="PRINTS" id="PR00039">
    <property type="entry name" value="HTHLYSR"/>
</dbReference>
<dbReference type="OrthoDB" id="9814165at2"/>
<dbReference type="HOGENOM" id="CLU_039613_6_0_6"/>
<dbReference type="RefSeq" id="WP_007641319.1">
    <property type="nucleotide sequence ID" value="NC_020514.1"/>
</dbReference>
<gene>
    <name evidence="6" type="ORF">C427_5014</name>
</gene>
<dbReference type="Pfam" id="PF03466">
    <property type="entry name" value="LysR_substrate"/>
    <property type="match status" value="1"/>
</dbReference>
<dbReference type="InterPro" id="IPR036390">
    <property type="entry name" value="WH_DNA-bd_sf"/>
</dbReference>
<dbReference type="Gene3D" id="1.10.10.10">
    <property type="entry name" value="Winged helix-like DNA-binding domain superfamily/Winged helix DNA-binding domain"/>
    <property type="match status" value="1"/>
</dbReference>
<evidence type="ECO:0000313" key="6">
    <source>
        <dbReference type="EMBL" id="AGH47113.1"/>
    </source>
</evidence>
<dbReference type="PANTHER" id="PTHR30419">
    <property type="entry name" value="HTH-TYPE TRANSCRIPTIONAL REGULATOR YBHD"/>
    <property type="match status" value="1"/>
</dbReference>
<evidence type="ECO:0000256" key="1">
    <source>
        <dbReference type="ARBA" id="ARBA00009437"/>
    </source>
</evidence>
<comment type="similarity">
    <text evidence="1">Belongs to the LysR transcriptional regulatory family.</text>
</comment>
<name>K7AFB1_9ALTE</name>
<keyword evidence="7" id="KW-1185">Reference proteome</keyword>
<keyword evidence="3" id="KW-0238">DNA-binding</keyword>
<dbReference type="PATRIC" id="fig|1129794.4.peg.5002"/>
<evidence type="ECO:0000256" key="3">
    <source>
        <dbReference type="ARBA" id="ARBA00023125"/>
    </source>
</evidence>
<dbReference type="InterPro" id="IPR000847">
    <property type="entry name" value="LysR_HTH_N"/>
</dbReference>
<reference evidence="6 7" key="1">
    <citation type="journal article" date="2013" name="Genome Announc.">
        <title>Complete Genome Sequence of Glaciecola psychrophila Strain 170T.</title>
        <authorList>
            <person name="Yin J."/>
            <person name="Chen J."/>
            <person name="Liu G."/>
            <person name="Yu Y."/>
            <person name="Song L."/>
            <person name="Wang X."/>
            <person name="Qu X."/>
        </authorList>
    </citation>
    <scope>NUCLEOTIDE SEQUENCE [LARGE SCALE GENOMIC DNA]</scope>
    <source>
        <strain evidence="6 7">170</strain>
    </source>
</reference>
<dbReference type="Pfam" id="PF00126">
    <property type="entry name" value="HTH_1"/>
    <property type="match status" value="1"/>
</dbReference>
<dbReference type="eggNOG" id="COG0583">
    <property type="taxonomic scope" value="Bacteria"/>
</dbReference>
<dbReference type="PANTHER" id="PTHR30419:SF8">
    <property type="entry name" value="NITROGEN ASSIMILATION TRANSCRIPTIONAL ACTIVATOR-RELATED"/>
    <property type="match status" value="1"/>
</dbReference>
<dbReference type="AlphaFoldDB" id="K7AFB1"/>
<feature type="domain" description="HTH lysR-type" evidence="5">
    <location>
        <begin position="1"/>
        <end position="58"/>
    </location>
</feature>
<evidence type="ECO:0000256" key="2">
    <source>
        <dbReference type="ARBA" id="ARBA00023015"/>
    </source>
</evidence>
<dbReference type="SUPFAM" id="SSF46785">
    <property type="entry name" value="Winged helix' DNA-binding domain"/>
    <property type="match status" value="1"/>
</dbReference>
<dbReference type="InterPro" id="IPR036388">
    <property type="entry name" value="WH-like_DNA-bd_sf"/>
</dbReference>
<accession>K7AFB1</accession>
<dbReference type="Proteomes" id="UP000011864">
    <property type="component" value="Chromosome"/>
</dbReference>
<dbReference type="FunFam" id="1.10.10.10:FF:000001">
    <property type="entry name" value="LysR family transcriptional regulator"/>
    <property type="match status" value="1"/>
</dbReference>
<dbReference type="InterPro" id="IPR005119">
    <property type="entry name" value="LysR_subst-bd"/>
</dbReference>
<dbReference type="GO" id="GO:0003677">
    <property type="term" value="F:DNA binding"/>
    <property type="evidence" value="ECO:0007669"/>
    <property type="project" value="UniProtKB-KW"/>
</dbReference>